<dbReference type="Proteomes" id="UP000680348">
    <property type="component" value="Unassembled WGS sequence"/>
</dbReference>
<evidence type="ECO:0000256" key="5">
    <source>
        <dbReference type="ARBA" id="ARBA00022723"/>
    </source>
</evidence>
<dbReference type="Gene3D" id="3.30.460.10">
    <property type="entry name" value="Beta Polymerase, domain 2"/>
    <property type="match status" value="1"/>
</dbReference>
<evidence type="ECO:0000313" key="12">
    <source>
        <dbReference type="Proteomes" id="UP000680348"/>
    </source>
</evidence>
<dbReference type="SUPFAM" id="SSF81301">
    <property type="entry name" value="Nucleotidyltransferase"/>
    <property type="match status" value="1"/>
</dbReference>
<feature type="domain" description="Poly A polymerase head" evidence="9">
    <location>
        <begin position="33"/>
        <end position="155"/>
    </location>
</feature>
<keyword evidence="4" id="KW-0548">Nucleotidyltransferase</keyword>
<gene>
    <name evidence="11" type="ORF">KEU06_19825</name>
</gene>
<protein>
    <submittedName>
        <fullName evidence="11">CCA tRNA nucleotidyltransferase</fullName>
    </submittedName>
</protein>
<evidence type="ECO:0000259" key="9">
    <source>
        <dbReference type="Pfam" id="PF01743"/>
    </source>
</evidence>
<feature type="domain" description="tRNA nucleotidyltransferase/poly(A) polymerase RNA and SrmB- binding" evidence="10">
    <location>
        <begin position="191"/>
        <end position="244"/>
    </location>
</feature>
<dbReference type="RefSeq" id="WP_188256424.1">
    <property type="nucleotide sequence ID" value="NZ_JABVCF010000011.1"/>
</dbReference>
<evidence type="ECO:0000256" key="3">
    <source>
        <dbReference type="ARBA" id="ARBA00022694"/>
    </source>
</evidence>
<evidence type="ECO:0000256" key="2">
    <source>
        <dbReference type="ARBA" id="ARBA00022679"/>
    </source>
</evidence>
<evidence type="ECO:0000256" key="7">
    <source>
        <dbReference type="ARBA" id="ARBA00022842"/>
    </source>
</evidence>
<organism evidence="11 12">
    <name type="scientific">Pseudaminobacter soli</name>
    <name type="common">ex Zhang et al. 2022</name>
    <dbReference type="NCBI Taxonomy" id="2831468"/>
    <lineage>
        <taxon>Bacteria</taxon>
        <taxon>Pseudomonadati</taxon>
        <taxon>Pseudomonadota</taxon>
        <taxon>Alphaproteobacteria</taxon>
        <taxon>Hyphomicrobiales</taxon>
        <taxon>Phyllobacteriaceae</taxon>
        <taxon>Pseudaminobacter</taxon>
    </lineage>
</organism>
<dbReference type="PANTHER" id="PTHR46173">
    <property type="entry name" value="CCA TRNA NUCLEOTIDYLTRANSFERASE 1, MITOCHONDRIAL"/>
    <property type="match status" value="1"/>
</dbReference>
<dbReference type="InterPro" id="IPR050264">
    <property type="entry name" value="Bact_CCA-adding_enz_type3_sf"/>
</dbReference>
<evidence type="ECO:0000313" key="11">
    <source>
        <dbReference type="EMBL" id="MBS3650864.1"/>
    </source>
</evidence>
<proteinExistence type="inferred from homology"/>
<dbReference type="CDD" id="cd05398">
    <property type="entry name" value="NT_ClassII-CCAase"/>
    <property type="match status" value="1"/>
</dbReference>
<keyword evidence="5" id="KW-0479">Metal-binding</keyword>
<evidence type="ECO:0000256" key="4">
    <source>
        <dbReference type="ARBA" id="ARBA00022695"/>
    </source>
</evidence>
<keyword evidence="7" id="KW-0460">Magnesium</keyword>
<keyword evidence="12" id="KW-1185">Reference proteome</keyword>
<evidence type="ECO:0000259" key="10">
    <source>
        <dbReference type="Pfam" id="PF12627"/>
    </source>
</evidence>
<sequence length="425" mass="46198">MSDAVSLAGRADWLPDPHLQKLLAVLREGGEEARIAGGAVRNALMGVPVTDIDIATTTVPDETTRRAEAAGFKAVPTGADHGTITVIVAGVPHEVTTLRADVETDGRRARVVFGRDWPADAERRDFTINGLYAEPDGTVVDLVGGVEDIRSGTIRFIGDAERRIREDYLRILRFFRFFAWYGSGRPDADGLRACARLKEGLDGLSAERVWTETKKLLSAPDPGRALLWMRQTGVLTRILPETEKWGIDAVQPLIGAERDLGWPPDPLLRLEAMVPPDAERLAAMAERLRFSKAEAARLTRWASTPPVAATTTELSLRKALYVSDPEAVRDRLRLALVSARGRAVGDTVALMEAGAYQRLLKVAETWERPTFPVKGGDLKSLGAADGPGMGTLLRQIESAWVDSGFVLGRDALLERAAKILKGEGA</sequence>
<dbReference type="SUPFAM" id="SSF81891">
    <property type="entry name" value="Poly A polymerase C-terminal region-like"/>
    <property type="match status" value="1"/>
</dbReference>
<keyword evidence="8" id="KW-0694">RNA-binding</keyword>
<dbReference type="GO" id="GO:0000166">
    <property type="term" value="F:nucleotide binding"/>
    <property type="evidence" value="ECO:0007669"/>
    <property type="project" value="UniProtKB-KW"/>
</dbReference>
<dbReference type="AlphaFoldDB" id="A0A942DZF5"/>
<dbReference type="GO" id="GO:0008033">
    <property type="term" value="P:tRNA processing"/>
    <property type="evidence" value="ECO:0007669"/>
    <property type="project" value="UniProtKB-KW"/>
</dbReference>
<dbReference type="InterPro" id="IPR032828">
    <property type="entry name" value="PolyA_RNA-bd"/>
</dbReference>
<accession>A0A942DZF5</accession>
<keyword evidence="6" id="KW-0547">Nucleotide-binding</keyword>
<evidence type="ECO:0000256" key="1">
    <source>
        <dbReference type="ARBA" id="ARBA00001946"/>
    </source>
</evidence>
<dbReference type="PANTHER" id="PTHR46173:SF1">
    <property type="entry name" value="CCA TRNA NUCLEOTIDYLTRANSFERASE 1, MITOCHONDRIAL"/>
    <property type="match status" value="1"/>
</dbReference>
<reference evidence="11" key="1">
    <citation type="submission" date="2021-04" db="EMBL/GenBank/DDBJ databases">
        <title>Pseudaminobacter soli sp. nov., isolated from paddy soil contaminated by heavy metals.</title>
        <authorList>
            <person name="Zhang K."/>
        </authorList>
    </citation>
    <scope>NUCLEOTIDE SEQUENCE</scope>
    <source>
        <strain evidence="11">19-2017</strain>
    </source>
</reference>
<dbReference type="Gene3D" id="1.10.3090.10">
    <property type="entry name" value="cca-adding enzyme, domain 2"/>
    <property type="match status" value="1"/>
</dbReference>
<dbReference type="Pfam" id="PF12627">
    <property type="entry name" value="PolyA_pol_RNAbd"/>
    <property type="match status" value="1"/>
</dbReference>
<dbReference type="GO" id="GO:0016779">
    <property type="term" value="F:nucleotidyltransferase activity"/>
    <property type="evidence" value="ECO:0007669"/>
    <property type="project" value="UniProtKB-KW"/>
</dbReference>
<keyword evidence="3" id="KW-0819">tRNA processing</keyword>
<dbReference type="InterPro" id="IPR043519">
    <property type="entry name" value="NT_sf"/>
</dbReference>
<dbReference type="GO" id="GO:0046872">
    <property type="term" value="F:metal ion binding"/>
    <property type="evidence" value="ECO:0007669"/>
    <property type="project" value="UniProtKB-KW"/>
</dbReference>
<dbReference type="GO" id="GO:0000049">
    <property type="term" value="F:tRNA binding"/>
    <property type="evidence" value="ECO:0007669"/>
    <property type="project" value="TreeGrafter"/>
</dbReference>
<dbReference type="InterPro" id="IPR002646">
    <property type="entry name" value="PolA_pol_head_dom"/>
</dbReference>
<dbReference type="Pfam" id="PF01743">
    <property type="entry name" value="PolyA_pol"/>
    <property type="match status" value="1"/>
</dbReference>
<evidence type="ECO:0000256" key="6">
    <source>
        <dbReference type="ARBA" id="ARBA00022741"/>
    </source>
</evidence>
<comment type="cofactor">
    <cofactor evidence="1">
        <name>Mg(2+)</name>
        <dbReference type="ChEBI" id="CHEBI:18420"/>
    </cofactor>
</comment>
<comment type="caution">
    <text evidence="11">The sequence shown here is derived from an EMBL/GenBank/DDBJ whole genome shotgun (WGS) entry which is preliminary data.</text>
</comment>
<name>A0A942DZF5_9HYPH</name>
<keyword evidence="2 8" id="KW-0808">Transferase</keyword>
<evidence type="ECO:0000256" key="8">
    <source>
        <dbReference type="RuleBase" id="RU003953"/>
    </source>
</evidence>
<dbReference type="EMBL" id="JAGWCR010000011">
    <property type="protein sequence ID" value="MBS3650864.1"/>
    <property type="molecule type" value="Genomic_DNA"/>
</dbReference>
<comment type="similarity">
    <text evidence="8">Belongs to the tRNA nucleotidyltransferase/poly(A) polymerase family.</text>
</comment>